<accession>A0AAN6VLU6</accession>
<dbReference type="AlphaFoldDB" id="A0AAN6VLU6"/>
<comment type="caution">
    <text evidence="1">The sequence shown here is derived from an EMBL/GenBank/DDBJ whole genome shotgun (WGS) entry which is preliminary data.</text>
</comment>
<reference evidence="1" key="2">
    <citation type="submission" date="2023-05" db="EMBL/GenBank/DDBJ databases">
        <authorList>
            <consortium name="Lawrence Berkeley National Laboratory"/>
            <person name="Steindorff A."/>
            <person name="Hensen N."/>
            <person name="Bonometti L."/>
            <person name="Westerberg I."/>
            <person name="Brannstrom I.O."/>
            <person name="Guillou S."/>
            <person name="Cros-Aarteil S."/>
            <person name="Calhoun S."/>
            <person name="Haridas S."/>
            <person name="Kuo A."/>
            <person name="Mondo S."/>
            <person name="Pangilinan J."/>
            <person name="Riley R."/>
            <person name="Labutti K."/>
            <person name="Andreopoulos B."/>
            <person name="Lipzen A."/>
            <person name="Chen C."/>
            <person name="Yanf M."/>
            <person name="Daum C."/>
            <person name="Ng V."/>
            <person name="Clum A."/>
            <person name="Ohm R."/>
            <person name="Martin F."/>
            <person name="Silar P."/>
            <person name="Natvig D."/>
            <person name="Lalanne C."/>
            <person name="Gautier V."/>
            <person name="Ament-Velasquez S.L."/>
            <person name="Kruys A."/>
            <person name="Hutchinson M.I."/>
            <person name="Powell A.J."/>
            <person name="Barry K."/>
            <person name="Miller A.N."/>
            <person name="Grigoriev I.V."/>
            <person name="Debuchy R."/>
            <person name="Gladieux P."/>
            <person name="Thoren M.H."/>
            <person name="Johannesson H."/>
        </authorList>
    </citation>
    <scope>NUCLEOTIDE SEQUENCE</scope>
    <source>
        <strain evidence="1">CBS 538.74</strain>
    </source>
</reference>
<dbReference type="Gene3D" id="3.30.710.10">
    <property type="entry name" value="Potassium Channel Kv1.1, Chain A"/>
    <property type="match status" value="1"/>
</dbReference>
<evidence type="ECO:0000313" key="1">
    <source>
        <dbReference type="EMBL" id="KAK4153670.1"/>
    </source>
</evidence>
<sequence length="365" mass="40251">MCDYTMDPSGDVVLTLKTPNAPLAIWDAGDTEPTASTTPSDGPVTFLVSSRHLILASPVLKAMLTGGWDEGAANNGQRQIRAEDWDAEALEIVMNVLHNHYRSVPKMVTLKLLAKIALIVDYYEVHEALQMMASMWIHALRKSLPNSFGTGVVLWTLVSWVFGDAAVFKRITKVAILRSRKDVEIPQELPIPLAVIDRINQHRKDSMGVISAGLHRLRQDYTEGREGCSPECSAMHLGALIKHLHTHKFLDHPLETPFGDSSLVEVVECLSGLKSPTFYVVATGDGSRFSSARCIHRVHQCPRRTQVGVEAFNLGVGENCSRDEHSIASISTLKDFAALLVHGVKDKLEGLRLADFQLVSDTQEQ</sequence>
<gene>
    <name evidence="1" type="ORF">C8A00DRAFT_15107</name>
</gene>
<dbReference type="InterPro" id="IPR011333">
    <property type="entry name" value="SKP1/BTB/POZ_sf"/>
</dbReference>
<keyword evidence="2" id="KW-1185">Reference proteome</keyword>
<evidence type="ECO:0008006" key="3">
    <source>
        <dbReference type="Google" id="ProtNLM"/>
    </source>
</evidence>
<reference evidence="1" key="1">
    <citation type="journal article" date="2023" name="Mol. Phylogenet. Evol.">
        <title>Genome-scale phylogeny and comparative genomics of the fungal order Sordariales.</title>
        <authorList>
            <person name="Hensen N."/>
            <person name="Bonometti L."/>
            <person name="Westerberg I."/>
            <person name="Brannstrom I.O."/>
            <person name="Guillou S."/>
            <person name="Cros-Aarteil S."/>
            <person name="Calhoun S."/>
            <person name="Haridas S."/>
            <person name="Kuo A."/>
            <person name="Mondo S."/>
            <person name="Pangilinan J."/>
            <person name="Riley R."/>
            <person name="LaButti K."/>
            <person name="Andreopoulos B."/>
            <person name="Lipzen A."/>
            <person name="Chen C."/>
            <person name="Yan M."/>
            <person name="Daum C."/>
            <person name="Ng V."/>
            <person name="Clum A."/>
            <person name="Steindorff A."/>
            <person name="Ohm R.A."/>
            <person name="Martin F."/>
            <person name="Silar P."/>
            <person name="Natvig D.O."/>
            <person name="Lalanne C."/>
            <person name="Gautier V."/>
            <person name="Ament-Velasquez S.L."/>
            <person name="Kruys A."/>
            <person name="Hutchinson M.I."/>
            <person name="Powell A.J."/>
            <person name="Barry K."/>
            <person name="Miller A.N."/>
            <person name="Grigoriev I.V."/>
            <person name="Debuchy R."/>
            <person name="Gladieux P."/>
            <person name="Hiltunen Thoren M."/>
            <person name="Johannesson H."/>
        </authorList>
    </citation>
    <scope>NUCLEOTIDE SEQUENCE</scope>
    <source>
        <strain evidence="1">CBS 538.74</strain>
    </source>
</reference>
<proteinExistence type="predicted"/>
<dbReference type="Proteomes" id="UP001302745">
    <property type="component" value="Unassembled WGS sequence"/>
</dbReference>
<protein>
    <recommendedName>
        <fullName evidence="3">BTB domain-containing protein</fullName>
    </recommendedName>
</protein>
<dbReference type="EMBL" id="MU856933">
    <property type="protein sequence ID" value="KAK4153670.1"/>
    <property type="molecule type" value="Genomic_DNA"/>
</dbReference>
<evidence type="ECO:0000313" key="2">
    <source>
        <dbReference type="Proteomes" id="UP001302745"/>
    </source>
</evidence>
<organism evidence="1 2">
    <name type="scientific">Chaetomidium leptoderma</name>
    <dbReference type="NCBI Taxonomy" id="669021"/>
    <lineage>
        <taxon>Eukaryota</taxon>
        <taxon>Fungi</taxon>
        <taxon>Dikarya</taxon>
        <taxon>Ascomycota</taxon>
        <taxon>Pezizomycotina</taxon>
        <taxon>Sordariomycetes</taxon>
        <taxon>Sordariomycetidae</taxon>
        <taxon>Sordariales</taxon>
        <taxon>Chaetomiaceae</taxon>
        <taxon>Chaetomidium</taxon>
    </lineage>
</organism>
<name>A0AAN6VLU6_9PEZI</name>